<dbReference type="AlphaFoldDB" id="M1BD78"/>
<dbReference type="Gramene" id="PGSC0003DMT400042538">
    <property type="protein sequence ID" value="PGSC0003DMT400042538"/>
    <property type="gene ID" value="PGSC0003DMG400016500"/>
</dbReference>
<dbReference type="ExpressionAtlas" id="M1BD78">
    <property type="expression patterns" value="baseline"/>
</dbReference>
<accession>M1BD78</accession>
<gene>
    <name evidence="2" type="primary">LOC102603311</name>
</gene>
<dbReference type="HOGENOM" id="CLU_3018088_0_0_1"/>
<protein>
    <submittedName>
        <fullName evidence="2">Uncharacterized protein</fullName>
    </submittedName>
</protein>
<organism evidence="2 3">
    <name type="scientific">Solanum tuberosum</name>
    <name type="common">Potato</name>
    <dbReference type="NCBI Taxonomy" id="4113"/>
    <lineage>
        <taxon>Eukaryota</taxon>
        <taxon>Viridiplantae</taxon>
        <taxon>Streptophyta</taxon>
        <taxon>Embryophyta</taxon>
        <taxon>Tracheophyta</taxon>
        <taxon>Spermatophyta</taxon>
        <taxon>Magnoliopsida</taxon>
        <taxon>eudicotyledons</taxon>
        <taxon>Gunneridae</taxon>
        <taxon>Pentapetalae</taxon>
        <taxon>asterids</taxon>
        <taxon>lamiids</taxon>
        <taxon>Solanales</taxon>
        <taxon>Solanaceae</taxon>
        <taxon>Solanoideae</taxon>
        <taxon>Solaneae</taxon>
        <taxon>Solanum</taxon>
    </lineage>
</organism>
<dbReference type="EnsemblPlants" id="PGSC0003DMT400042538">
    <property type="protein sequence ID" value="PGSC0003DMT400042538"/>
    <property type="gene ID" value="PGSC0003DMG400016500"/>
</dbReference>
<keyword evidence="3" id="KW-1185">Reference proteome</keyword>
<evidence type="ECO:0000256" key="1">
    <source>
        <dbReference type="SAM" id="SignalP"/>
    </source>
</evidence>
<evidence type="ECO:0000313" key="2">
    <source>
        <dbReference type="EnsemblPlants" id="PGSC0003DMT400042538"/>
    </source>
</evidence>
<feature type="signal peptide" evidence="1">
    <location>
        <begin position="1"/>
        <end position="24"/>
    </location>
</feature>
<name>M1BD78_SOLTU</name>
<reference evidence="2" key="2">
    <citation type="submission" date="2015-06" db="UniProtKB">
        <authorList>
            <consortium name="EnsemblPlants"/>
        </authorList>
    </citation>
    <scope>IDENTIFICATION</scope>
    <source>
        <strain evidence="2">DM1-3 516 R44</strain>
    </source>
</reference>
<dbReference type="Proteomes" id="UP000011115">
    <property type="component" value="Unassembled WGS sequence"/>
</dbReference>
<proteinExistence type="predicted"/>
<reference evidence="3" key="1">
    <citation type="journal article" date="2011" name="Nature">
        <title>Genome sequence and analysis of the tuber crop potato.</title>
        <authorList>
            <consortium name="The Potato Genome Sequencing Consortium"/>
        </authorList>
    </citation>
    <scope>NUCLEOTIDE SEQUENCE [LARGE SCALE GENOMIC DNA]</scope>
    <source>
        <strain evidence="3">cv. DM1-3 516 R44</strain>
    </source>
</reference>
<dbReference type="OrthoDB" id="275278at2759"/>
<evidence type="ECO:0000313" key="3">
    <source>
        <dbReference type="Proteomes" id="UP000011115"/>
    </source>
</evidence>
<feature type="chain" id="PRO_5004012074" evidence="1">
    <location>
        <begin position="25"/>
        <end position="56"/>
    </location>
</feature>
<keyword evidence="1" id="KW-0732">Signal</keyword>
<sequence length="56" mass="6279">MQAAGNNLIIMVLVQLNFCRVARGVAHIPYYSQCKKLSVRGNRNNTFSQAQVHKSC</sequence>